<dbReference type="SUPFAM" id="SSF52343">
    <property type="entry name" value="Ferredoxin reductase-like, C-terminal NADP-linked domain"/>
    <property type="match status" value="1"/>
</dbReference>
<dbReference type="AlphaFoldDB" id="A0A239LHY8"/>
<dbReference type="GO" id="GO:0010181">
    <property type="term" value="F:FMN binding"/>
    <property type="evidence" value="ECO:0007669"/>
    <property type="project" value="InterPro"/>
</dbReference>
<dbReference type="InterPro" id="IPR001709">
    <property type="entry name" value="Flavoprot_Pyr_Nucl_cyt_Rdtase"/>
</dbReference>
<dbReference type="InterPro" id="IPR029039">
    <property type="entry name" value="Flavoprotein-like_sf"/>
</dbReference>
<keyword evidence="4" id="KW-1133">Transmembrane helix</keyword>
<accession>A0A239LHY8</accession>
<keyword evidence="1" id="KW-0285">Flavoprotein</keyword>
<dbReference type="Gene3D" id="2.40.30.10">
    <property type="entry name" value="Translation factors"/>
    <property type="match status" value="1"/>
</dbReference>
<feature type="domain" description="FAD-binding FR-type" evidence="6">
    <location>
        <begin position="485"/>
        <end position="598"/>
    </location>
</feature>
<evidence type="ECO:0000259" key="5">
    <source>
        <dbReference type="PROSITE" id="PS50902"/>
    </source>
</evidence>
<name>A0A239LHY8_9RHOB</name>
<dbReference type="CDD" id="cd06201">
    <property type="entry name" value="SiR_like2"/>
    <property type="match status" value="1"/>
</dbReference>
<dbReference type="GO" id="GO:0005829">
    <property type="term" value="C:cytosol"/>
    <property type="evidence" value="ECO:0007669"/>
    <property type="project" value="TreeGrafter"/>
</dbReference>
<dbReference type="InterPro" id="IPR001433">
    <property type="entry name" value="OxRdtase_FAD/NAD-bd"/>
</dbReference>
<keyword evidence="4" id="KW-0472">Membrane</keyword>
<protein>
    <recommendedName>
        <fullName evidence="3">NADPH--hemoprotein reductase</fullName>
        <ecNumber evidence="3">1.6.2.4</ecNumber>
    </recommendedName>
</protein>
<dbReference type="PANTHER" id="PTHR19384:SF17">
    <property type="entry name" value="NADPH--CYTOCHROME P450 REDUCTASE"/>
    <property type="match status" value="1"/>
</dbReference>
<evidence type="ECO:0000256" key="2">
    <source>
        <dbReference type="ARBA" id="ARBA00022643"/>
    </source>
</evidence>
<dbReference type="Pfam" id="PF03929">
    <property type="entry name" value="PepSY_TM"/>
    <property type="match status" value="1"/>
</dbReference>
<dbReference type="GO" id="GO:0004783">
    <property type="term" value="F:sulfite reductase (NADPH) activity"/>
    <property type="evidence" value="ECO:0007669"/>
    <property type="project" value="TreeGrafter"/>
</dbReference>
<dbReference type="InterPro" id="IPR017927">
    <property type="entry name" value="FAD-bd_FR_type"/>
</dbReference>
<reference evidence="7 8" key="1">
    <citation type="submission" date="2017-06" db="EMBL/GenBank/DDBJ databases">
        <authorList>
            <person name="Kim H.J."/>
            <person name="Triplett B.A."/>
        </authorList>
    </citation>
    <scope>NUCLEOTIDE SEQUENCE [LARGE SCALE GENOMIC DNA]</scope>
    <source>
        <strain evidence="7 8">DSM 11445</strain>
    </source>
</reference>
<dbReference type="SUPFAM" id="SSF52218">
    <property type="entry name" value="Flavoproteins"/>
    <property type="match status" value="1"/>
</dbReference>
<evidence type="ECO:0000256" key="4">
    <source>
        <dbReference type="SAM" id="Phobius"/>
    </source>
</evidence>
<organism evidence="7 8">
    <name type="scientific">Antarctobacter heliothermus</name>
    <dbReference type="NCBI Taxonomy" id="74033"/>
    <lineage>
        <taxon>Bacteria</taxon>
        <taxon>Pseudomonadati</taxon>
        <taxon>Pseudomonadota</taxon>
        <taxon>Alphaproteobacteria</taxon>
        <taxon>Rhodobacterales</taxon>
        <taxon>Roseobacteraceae</taxon>
        <taxon>Antarctobacter</taxon>
    </lineage>
</organism>
<evidence type="ECO:0000256" key="3">
    <source>
        <dbReference type="ARBA" id="ARBA00023797"/>
    </source>
</evidence>
<dbReference type="OrthoDB" id="9816402at2"/>
<evidence type="ECO:0000313" key="7">
    <source>
        <dbReference type="EMBL" id="SNT30277.1"/>
    </source>
</evidence>
<evidence type="ECO:0000313" key="8">
    <source>
        <dbReference type="Proteomes" id="UP000198440"/>
    </source>
</evidence>
<evidence type="ECO:0000256" key="1">
    <source>
        <dbReference type="ARBA" id="ARBA00022630"/>
    </source>
</evidence>
<dbReference type="Pfam" id="PF00970">
    <property type="entry name" value="FAD_binding_6"/>
    <property type="match status" value="1"/>
</dbReference>
<feature type="domain" description="Flavodoxin-like" evidence="5">
    <location>
        <begin position="333"/>
        <end position="469"/>
    </location>
</feature>
<dbReference type="InterPro" id="IPR008254">
    <property type="entry name" value="Flavodoxin/NO_synth"/>
</dbReference>
<dbReference type="GO" id="GO:0050660">
    <property type="term" value="F:flavin adenine dinucleotide binding"/>
    <property type="evidence" value="ECO:0007669"/>
    <property type="project" value="TreeGrafter"/>
</dbReference>
<sequence length="735" mass="77802">MIRALHRWPGLLALALVTVLALSGAALSVFPAVERIAAPQADAGLTVAVLADRIQMVYPGVEQIRRSPSGRITAYWFDQGTPGASVIDPASGAGVASADPNQTERWLTNLHRSLFLGDGGRIAMAVGAAAMLVLSLTGAALVVRRVGGWRNWFAPLRGPLAGRLHVEIARIAVIGLVLSSTTALWMTASTFDLLPDGGTIPAMPTEVSGVTGFAPGQMDTLQQTPVAEFRELSFPYPGDATDVFTLKTDRGTGHLDQGDGALLVWADLTEWERVSETIYMLHTGQGAATLGLVLGLMAIGVPAMGATGFLVWLAGRRGRPRIRGNQPAGRAETILLVGSEGGSTWGFAATLHAALTEAGQSVHVGPMLGFAAERYARAERIIVLAATYGDGAAPASAKGFLDRLSALERAPDMPLAVLGFGDRSFPAYCAFAKTVASAAQAKGWPELTPLDTIDRQSPQDFARWGRALGEALGISLELSHQPVLPITERLTLVSRRDYGAEVQAPTAILRFALPRATPWQRLTGAGFARFTAGDLIGILPEGGTVPRLYSLASGHRDGFIEIVVKKHAGGLCSGQLTALQPGDTVTTFLRRNPGFRPGRGRAPLILIGAGTGIGPLAGFIRGNGRRRPVHLFFGMRHEGSDFFYGEDFPAWQEEGRLTRLVIAVSRGPRPHYVQDALLGEASQVVDLIRNGARVMVCGGRDMAAGVADALAEILAPVGLTPAVLKAEGRYVEDVY</sequence>
<dbReference type="InterPro" id="IPR008333">
    <property type="entry name" value="Cbr1-like_FAD-bd_dom"/>
</dbReference>
<dbReference type="Proteomes" id="UP000198440">
    <property type="component" value="Unassembled WGS sequence"/>
</dbReference>
<dbReference type="Pfam" id="PF00258">
    <property type="entry name" value="Flavodoxin_1"/>
    <property type="match status" value="1"/>
</dbReference>
<dbReference type="RefSeq" id="WP_089280344.1">
    <property type="nucleotide sequence ID" value="NZ_FZON01000092.1"/>
</dbReference>
<dbReference type="EMBL" id="FZON01000092">
    <property type="protein sequence ID" value="SNT30277.1"/>
    <property type="molecule type" value="Genomic_DNA"/>
</dbReference>
<dbReference type="PROSITE" id="PS51384">
    <property type="entry name" value="FAD_FR"/>
    <property type="match status" value="1"/>
</dbReference>
<evidence type="ECO:0000259" key="6">
    <source>
        <dbReference type="PROSITE" id="PS51384"/>
    </source>
</evidence>
<keyword evidence="4" id="KW-0812">Transmembrane</keyword>
<dbReference type="InterPro" id="IPR005625">
    <property type="entry name" value="PepSY-ass_TM"/>
</dbReference>
<dbReference type="Gene3D" id="3.40.50.80">
    <property type="entry name" value="Nucleotide-binding domain of ferredoxin-NADP reductase (FNR) module"/>
    <property type="match status" value="1"/>
</dbReference>
<dbReference type="Gene3D" id="3.40.50.360">
    <property type="match status" value="1"/>
</dbReference>
<dbReference type="InterPro" id="IPR039261">
    <property type="entry name" value="FNR_nucleotide-bd"/>
</dbReference>
<dbReference type="SUPFAM" id="SSF63380">
    <property type="entry name" value="Riboflavin synthase domain-like"/>
    <property type="match status" value="1"/>
</dbReference>
<feature type="transmembrane region" description="Helical" evidence="4">
    <location>
        <begin position="122"/>
        <end position="143"/>
    </location>
</feature>
<dbReference type="PROSITE" id="PS50902">
    <property type="entry name" value="FLAVODOXIN_LIKE"/>
    <property type="match status" value="1"/>
</dbReference>
<dbReference type="PANTHER" id="PTHR19384">
    <property type="entry name" value="NITRIC OXIDE SYNTHASE-RELATED"/>
    <property type="match status" value="1"/>
</dbReference>
<feature type="transmembrane region" description="Helical" evidence="4">
    <location>
        <begin position="290"/>
        <end position="313"/>
    </location>
</feature>
<dbReference type="EC" id="1.6.2.4" evidence="3"/>
<dbReference type="InterPro" id="IPR017938">
    <property type="entry name" value="Riboflavin_synthase-like_b-brl"/>
</dbReference>
<keyword evidence="2" id="KW-0288">FMN</keyword>
<proteinExistence type="predicted"/>
<gene>
    <name evidence="7" type="ORF">SAMN04488078_10923</name>
</gene>
<dbReference type="Pfam" id="PF00175">
    <property type="entry name" value="NAD_binding_1"/>
    <property type="match status" value="1"/>
</dbReference>
<dbReference type="PRINTS" id="PR00371">
    <property type="entry name" value="FPNCR"/>
</dbReference>